<proteinExistence type="predicted"/>
<organism evidence="1 2">
    <name type="scientific">Penicillium cataractarum</name>
    <dbReference type="NCBI Taxonomy" id="2100454"/>
    <lineage>
        <taxon>Eukaryota</taxon>
        <taxon>Fungi</taxon>
        <taxon>Dikarya</taxon>
        <taxon>Ascomycota</taxon>
        <taxon>Pezizomycotina</taxon>
        <taxon>Eurotiomycetes</taxon>
        <taxon>Eurotiomycetidae</taxon>
        <taxon>Eurotiales</taxon>
        <taxon>Aspergillaceae</taxon>
        <taxon>Penicillium</taxon>
    </lineage>
</organism>
<keyword evidence="2" id="KW-1185">Reference proteome</keyword>
<gene>
    <name evidence="1" type="ORF">N7496_006367</name>
</gene>
<evidence type="ECO:0000313" key="2">
    <source>
        <dbReference type="Proteomes" id="UP001147782"/>
    </source>
</evidence>
<name>A0A9W9S2S7_9EURO</name>
<comment type="caution">
    <text evidence="1">The sequence shown here is derived from an EMBL/GenBank/DDBJ whole genome shotgun (WGS) entry which is preliminary data.</text>
</comment>
<dbReference type="RefSeq" id="XP_056554709.1">
    <property type="nucleotide sequence ID" value="XM_056699296.1"/>
</dbReference>
<dbReference type="AlphaFoldDB" id="A0A9W9S2S7"/>
<sequence length="125" mass="13980">MSNKPLQILTVSMSRHLTGHPITDVITKNWSQAPEDQVHRFNNVGFDFDGNDIPGALAQLKETLAGHPWDGILVGWCIRGKPEYTVIFEDVIALCTEFIRVKPASKIFFCTGPDNLVEATLRNFP</sequence>
<dbReference type="OrthoDB" id="4367080at2759"/>
<protein>
    <submittedName>
        <fullName evidence="1">Uncharacterized protein</fullName>
    </submittedName>
</protein>
<reference evidence="1" key="2">
    <citation type="journal article" date="2023" name="IMA Fungus">
        <title>Comparative genomic study of the Penicillium genus elucidates a diverse pangenome and 15 lateral gene transfer events.</title>
        <authorList>
            <person name="Petersen C."/>
            <person name="Sorensen T."/>
            <person name="Nielsen M.R."/>
            <person name="Sondergaard T.E."/>
            <person name="Sorensen J.L."/>
            <person name="Fitzpatrick D.A."/>
            <person name="Frisvad J.C."/>
            <person name="Nielsen K.L."/>
        </authorList>
    </citation>
    <scope>NUCLEOTIDE SEQUENCE</scope>
    <source>
        <strain evidence="1">IBT 29864</strain>
    </source>
</reference>
<reference evidence="1" key="1">
    <citation type="submission" date="2022-11" db="EMBL/GenBank/DDBJ databases">
        <authorList>
            <person name="Petersen C."/>
        </authorList>
    </citation>
    <scope>NUCLEOTIDE SEQUENCE</scope>
    <source>
        <strain evidence="1">IBT 29864</strain>
    </source>
</reference>
<dbReference type="GeneID" id="81438475"/>
<dbReference type="Proteomes" id="UP001147782">
    <property type="component" value="Unassembled WGS sequence"/>
</dbReference>
<accession>A0A9W9S2S7</accession>
<evidence type="ECO:0000313" key="1">
    <source>
        <dbReference type="EMBL" id="KAJ5370275.1"/>
    </source>
</evidence>
<dbReference type="EMBL" id="JAPZBS010000005">
    <property type="protein sequence ID" value="KAJ5370275.1"/>
    <property type="molecule type" value="Genomic_DNA"/>
</dbReference>